<reference evidence="13" key="1">
    <citation type="submission" date="2023-07" db="EMBL/GenBank/DDBJ databases">
        <authorList>
            <person name="Peng Z."/>
        </authorList>
    </citation>
    <scope>NUCLEOTIDE SEQUENCE</scope>
    <source>
        <strain evidence="13">KP219</strain>
    </source>
</reference>
<dbReference type="GO" id="GO:0005886">
    <property type="term" value="C:plasma membrane"/>
    <property type="evidence" value="ECO:0007669"/>
    <property type="project" value="UniProtKB-SubCell"/>
</dbReference>
<evidence type="ECO:0000256" key="8">
    <source>
        <dbReference type="ARBA" id="ARBA00022982"/>
    </source>
</evidence>
<comment type="caution">
    <text evidence="13">The sequence shown here is derived from an EMBL/GenBank/DDBJ whole genome shotgun (WGS) entry which is preliminary data.</text>
</comment>
<feature type="transmembrane region" description="Helical" evidence="12">
    <location>
        <begin position="41"/>
        <end position="61"/>
    </location>
</feature>
<evidence type="ECO:0000313" key="13">
    <source>
        <dbReference type="EMBL" id="MDP0971657.1"/>
    </source>
</evidence>
<dbReference type="InterPro" id="IPR002585">
    <property type="entry name" value="Cyt-d_ubiquinol_oxidase_su_1"/>
</dbReference>
<feature type="non-terminal residue" evidence="13">
    <location>
        <position position="82"/>
    </location>
</feature>
<keyword evidence="5" id="KW-0349">Heme</keyword>
<evidence type="ECO:0000256" key="5">
    <source>
        <dbReference type="ARBA" id="ARBA00022617"/>
    </source>
</evidence>
<dbReference type="GO" id="GO:0016682">
    <property type="term" value="F:oxidoreductase activity, acting on diphenols and related substances as donors, oxygen as acceptor"/>
    <property type="evidence" value="ECO:0007669"/>
    <property type="project" value="TreeGrafter"/>
</dbReference>
<dbReference type="RefSeq" id="WP_305202685.1">
    <property type="nucleotide sequence ID" value="NZ_JAUUIA010001045.1"/>
</dbReference>
<keyword evidence="6 12" id="KW-0812">Transmembrane</keyword>
<dbReference type="GO" id="GO:0070069">
    <property type="term" value="C:cytochrome complex"/>
    <property type="evidence" value="ECO:0007669"/>
    <property type="project" value="InterPro"/>
</dbReference>
<gene>
    <name evidence="13" type="ORF">Q6294_32465</name>
</gene>
<keyword evidence="3" id="KW-0813">Transport</keyword>
<dbReference type="Proteomes" id="UP001244490">
    <property type="component" value="Unassembled WGS sequence"/>
</dbReference>
<evidence type="ECO:0000256" key="9">
    <source>
        <dbReference type="ARBA" id="ARBA00022989"/>
    </source>
</evidence>
<evidence type="ECO:0000256" key="6">
    <source>
        <dbReference type="ARBA" id="ARBA00022692"/>
    </source>
</evidence>
<keyword evidence="8" id="KW-0249">Electron transport</keyword>
<dbReference type="GO" id="GO:0046872">
    <property type="term" value="F:metal ion binding"/>
    <property type="evidence" value="ECO:0007669"/>
    <property type="project" value="UniProtKB-KW"/>
</dbReference>
<evidence type="ECO:0000256" key="3">
    <source>
        <dbReference type="ARBA" id="ARBA00022448"/>
    </source>
</evidence>
<evidence type="ECO:0000256" key="7">
    <source>
        <dbReference type="ARBA" id="ARBA00022723"/>
    </source>
</evidence>
<sequence>DAATRSNRYEIAVPKVASLYLTHSLDGEVRGLDQFDQHPPVLPVFFAFRLMVGVGLLMLAVSWTSAWRLRRNGELPRWLART</sequence>
<keyword evidence="7" id="KW-0479">Metal-binding</keyword>
<comment type="similarity">
    <text evidence="2">Belongs to the cytochrome ubiquinol oxidase subunit 1 family.</text>
</comment>
<evidence type="ECO:0000256" key="11">
    <source>
        <dbReference type="ARBA" id="ARBA00023136"/>
    </source>
</evidence>
<comment type="subcellular location">
    <subcellularLocation>
        <location evidence="1">Cell membrane</location>
        <topology evidence="1">Multi-pass membrane protein</topology>
    </subcellularLocation>
</comment>
<evidence type="ECO:0000256" key="12">
    <source>
        <dbReference type="SAM" id="Phobius"/>
    </source>
</evidence>
<dbReference type="AlphaFoldDB" id="A0AAW8AQB2"/>
<keyword evidence="11 12" id="KW-0472">Membrane</keyword>
<evidence type="ECO:0000256" key="4">
    <source>
        <dbReference type="ARBA" id="ARBA00022475"/>
    </source>
</evidence>
<dbReference type="EMBL" id="JAUUIA010001045">
    <property type="protein sequence ID" value="MDP0971657.1"/>
    <property type="molecule type" value="Genomic_DNA"/>
</dbReference>
<keyword evidence="4" id="KW-1003">Cell membrane</keyword>
<keyword evidence="13" id="KW-0560">Oxidoreductase</keyword>
<protein>
    <submittedName>
        <fullName evidence="13">Cytochrome ubiquinol oxidase subunit I</fullName>
        <ecNumber evidence="13">1.10.3.-</ecNumber>
    </submittedName>
</protein>
<proteinExistence type="inferred from homology"/>
<name>A0AAW8AQB2_KLEPN</name>
<dbReference type="EC" id="1.10.3.-" evidence="13"/>
<evidence type="ECO:0000256" key="10">
    <source>
        <dbReference type="ARBA" id="ARBA00023004"/>
    </source>
</evidence>
<dbReference type="GO" id="GO:0019646">
    <property type="term" value="P:aerobic electron transport chain"/>
    <property type="evidence" value="ECO:0007669"/>
    <property type="project" value="InterPro"/>
</dbReference>
<accession>A0AAW8AQB2</accession>
<feature type="non-terminal residue" evidence="13">
    <location>
        <position position="1"/>
    </location>
</feature>
<dbReference type="PANTHER" id="PTHR30365">
    <property type="entry name" value="CYTOCHROME D UBIQUINOL OXIDASE"/>
    <property type="match status" value="1"/>
</dbReference>
<dbReference type="GO" id="GO:0009055">
    <property type="term" value="F:electron transfer activity"/>
    <property type="evidence" value="ECO:0007669"/>
    <property type="project" value="InterPro"/>
</dbReference>
<dbReference type="GO" id="GO:0020037">
    <property type="term" value="F:heme binding"/>
    <property type="evidence" value="ECO:0007669"/>
    <property type="project" value="TreeGrafter"/>
</dbReference>
<evidence type="ECO:0000256" key="1">
    <source>
        <dbReference type="ARBA" id="ARBA00004651"/>
    </source>
</evidence>
<evidence type="ECO:0000256" key="2">
    <source>
        <dbReference type="ARBA" id="ARBA00009819"/>
    </source>
</evidence>
<keyword evidence="10" id="KW-0408">Iron</keyword>
<organism evidence="13 14">
    <name type="scientific">Klebsiella pneumoniae</name>
    <dbReference type="NCBI Taxonomy" id="573"/>
    <lineage>
        <taxon>Bacteria</taxon>
        <taxon>Pseudomonadati</taxon>
        <taxon>Pseudomonadota</taxon>
        <taxon>Gammaproteobacteria</taxon>
        <taxon>Enterobacterales</taxon>
        <taxon>Enterobacteriaceae</taxon>
        <taxon>Klebsiella/Raoultella group</taxon>
        <taxon>Klebsiella</taxon>
        <taxon>Klebsiella pneumoniae complex</taxon>
    </lineage>
</organism>
<evidence type="ECO:0000313" key="14">
    <source>
        <dbReference type="Proteomes" id="UP001244490"/>
    </source>
</evidence>
<dbReference type="Pfam" id="PF01654">
    <property type="entry name" value="Cyt_bd_oxida_I"/>
    <property type="match status" value="1"/>
</dbReference>
<keyword evidence="9 12" id="KW-1133">Transmembrane helix</keyword>
<dbReference type="PANTHER" id="PTHR30365:SF14">
    <property type="entry name" value="CYTOCHROME BD MENAQUINOL OXIDASE SUBUNIT I-RELATED"/>
    <property type="match status" value="1"/>
</dbReference>